<dbReference type="InterPro" id="IPR056823">
    <property type="entry name" value="TEN-like_YD-shell"/>
</dbReference>
<dbReference type="Pfam" id="PF14040">
    <property type="entry name" value="DNase_NucA_NucB"/>
    <property type="match status" value="1"/>
</dbReference>
<dbReference type="EMBL" id="AKVJ01000021">
    <property type="protein sequence ID" value="EIW19141.1"/>
    <property type="molecule type" value="Genomic_DNA"/>
</dbReference>
<dbReference type="InterPro" id="IPR029476">
    <property type="entry name" value="DNase_NucA_NucB"/>
</dbReference>
<gene>
    <name evidence="6" type="ORF">FB4_2851</name>
</gene>
<feature type="region of interest" description="Disordered" evidence="2">
    <location>
        <begin position="2297"/>
        <end position="2334"/>
    </location>
</feature>
<reference evidence="6 7" key="1">
    <citation type="journal article" date="2012" name="J. Bacteriol.">
        <title>Draft Genome Sequences for Two Metal-Reducing Pelosinus fermentans Strains Isolated from a Cr(VI)-Contaminated Site and for Type Strain R7.</title>
        <authorList>
            <person name="Brown S.D."/>
            <person name="Podar M."/>
            <person name="Klingeman D.M."/>
            <person name="Johnson C.M."/>
            <person name="Yang Z.K."/>
            <person name="Utturkar S.M."/>
            <person name="Land M.L."/>
            <person name="Mosher J.J."/>
            <person name="Hurt R.A.Jr."/>
            <person name="Phelps T.J."/>
            <person name="Palumbo A.V."/>
            <person name="Arkin A.P."/>
            <person name="Hazen T.C."/>
            <person name="Elias D.A."/>
        </authorList>
    </citation>
    <scope>NUCLEOTIDE SEQUENCE [LARGE SCALE GENOMIC DNA]</scope>
    <source>
        <strain evidence="6 7">B4</strain>
    </source>
</reference>
<feature type="domain" description="Teneurin-like YD-shell" evidence="5">
    <location>
        <begin position="1304"/>
        <end position="1532"/>
    </location>
</feature>
<dbReference type="InterPro" id="IPR045351">
    <property type="entry name" value="DUF6531"/>
</dbReference>
<feature type="domain" description="DUF6531" evidence="4">
    <location>
        <begin position="777"/>
        <end position="850"/>
    </location>
</feature>
<dbReference type="SUPFAM" id="SSF69279">
    <property type="entry name" value="Phage tail proteins"/>
    <property type="match status" value="1"/>
</dbReference>
<evidence type="ECO:0000259" key="5">
    <source>
        <dbReference type="Pfam" id="PF25023"/>
    </source>
</evidence>
<organism evidence="6 7">
    <name type="scientific">Pelosinus fermentans B4</name>
    <dbReference type="NCBI Taxonomy" id="1149862"/>
    <lineage>
        <taxon>Bacteria</taxon>
        <taxon>Bacillati</taxon>
        <taxon>Bacillota</taxon>
        <taxon>Negativicutes</taxon>
        <taxon>Selenomonadales</taxon>
        <taxon>Sporomusaceae</taxon>
        <taxon>Pelosinus</taxon>
    </lineage>
</organism>
<feature type="compositionally biased region" description="Basic and acidic residues" evidence="2">
    <location>
        <begin position="740"/>
        <end position="756"/>
    </location>
</feature>
<dbReference type="Gene3D" id="3.55.50.10">
    <property type="entry name" value="Baseplate protein-like domains"/>
    <property type="match status" value="1"/>
</dbReference>
<dbReference type="Pfam" id="PF25023">
    <property type="entry name" value="TEN_YD-shell"/>
    <property type="match status" value="6"/>
</dbReference>
<accession>I9LFJ4</accession>
<dbReference type="NCBIfam" id="TIGR03696">
    <property type="entry name" value="Rhs_assc_core"/>
    <property type="match status" value="1"/>
</dbReference>
<dbReference type="PANTHER" id="PTHR32305">
    <property type="match status" value="1"/>
</dbReference>
<evidence type="ECO:0000259" key="3">
    <source>
        <dbReference type="Pfam" id="PF14040"/>
    </source>
</evidence>
<feature type="domain" description="Deoxyribonuclease NucA/NucB" evidence="3">
    <location>
        <begin position="2311"/>
        <end position="2386"/>
    </location>
</feature>
<feature type="region of interest" description="Disordered" evidence="2">
    <location>
        <begin position="733"/>
        <end position="771"/>
    </location>
</feature>
<dbReference type="InterPro" id="IPR022385">
    <property type="entry name" value="Rhs_assc_core"/>
</dbReference>
<proteinExistence type="predicted"/>
<keyword evidence="1" id="KW-0677">Repeat</keyword>
<dbReference type="RefSeq" id="WP_007932624.1">
    <property type="nucleotide sequence ID" value="NZ_AKVJ01000021.1"/>
</dbReference>
<dbReference type="Gene3D" id="2.30.110.50">
    <property type="match status" value="1"/>
</dbReference>
<dbReference type="Gene3D" id="2.180.10.10">
    <property type="entry name" value="RHS repeat-associated core"/>
    <property type="match status" value="5"/>
</dbReference>
<name>I9LFJ4_9FIRM</name>
<dbReference type="Proteomes" id="UP000004324">
    <property type="component" value="Unassembled WGS sequence"/>
</dbReference>
<dbReference type="Pfam" id="PF05593">
    <property type="entry name" value="RHS_repeat"/>
    <property type="match status" value="1"/>
</dbReference>
<evidence type="ECO:0000256" key="2">
    <source>
        <dbReference type="SAM" id="MobiDB-lite"/>
    </source>
</evidence>
<sequence length="2390" mass="268482">MGKELQELGRLKVEFAKEYLRIKHIHILDEANEHGHMQLTLISKRLLTVAEVLELEDAPVKVTDADGTNVFVGICQSVGLNNEADYSELVLEAKSLSVLADRKKISRTFQSTVKMLSEVANTVMAVYGIQVEVAEDIQIEQMLYQNAETDWQFLRRIANQYGAYLFADSKSDLLRLAVGTYPFARKEMGVETKKKPADSGKDILKYIQIQQNIDDQAEACQFETEGRTSYDLTIGAGYQLESQGERVRWSQRSEIVSVGETAENRLTLAHPEGCRPDREKSAGALNQRDAIKGKIIRVQGTQIKVHFYCDAEQDEATAMWLPFENTMNNYFYSMPDEGDEVFVYYENNGKAVALGSRRANSASHGDYVDPASKMMNSTNKMLKMTPGSCELVAARGAYDQGGGSQALIEMTDAGGIVIKSTQDIHIQADKRLKLVAAKSAIPEGEITAAQGKYDAGHTQGAALYMAGGGSKPYNSGQEILKQMGADIVDSFSNGVGAIAVEIPAFVKNVQTIFGGGGGGGGGETAPASPEKKAERPSAESLMLYGFENCSLGIGASELKLSGGAIVISTPAFRQLGYNKNKHTTLSAPSLLDAALNGVQVLLDIAGCIPGLNVLANGLNAAISLARGDYFGAACSLIGCIVPGANVAGKGLKLAVAGAKVAGTIAKTAKAAKAIQTVERLIMGAMGFNALMRAKDGISDLGRKIIDGTFSFNDPESLNLLFDTLQNAAIVGSAASRRRKGREEKVGHEKAGGENKHGGHNGPDTQGRIPTKETCLKDPVNVVNGSFSLRMTDLILSDLGEDFVLTRSYESLYQNKHQHLGSRWLLSLGSRIERRQNQVRILLPDLHIETFEQQDGIYQNRRGGDRSLVLTEEKHGYRLQFIREKKTWDYNEFGRLTAITDKNGNRVKIEYTGSFISQVTLASGQTLQFTYENDKLTQIRDMLGRSIRYRYQGELLTEVTYPNDGTVTYEYTDQGFIAAITDQNGHRYVSNQYDGQGRVIRQTLANGAETLFFYQEQDRMTTVTQPHNEERTCYYYNRRHLVETIRYADGTTEETKYDDKENILWQKDRRGHETRYTYNEESQLTAEIWPNGLIHTLEYDAASRKLAESDTSGIDIRYRYDERGNLVEVKNRIEGERWQTVRYAYDAKGRMVSYTDGSGNPTTYDYAEDQNKPQSITTAEGDTFTYQYDAASRLMAVESVLGRKEYGYNHLDYRTLVIDALGNTWKNDYDKLGNRIKEIRPNQYHEKSHSGPGWRYIHDAFDKLVATIDPLGNTVATIRDAEENIVKEIHPNTYDEPSQDGTGIENEYDSDNRKIKIRYPDGGIERLQYDAGGNIVKKILPEDYNETTDEGPGYTYAYDERSRLTKITGPGGVVEKAYIYDLAGNIVKEIDAQSYLEGATDETRPGILYHYNCLGWLTEKQIPVGKTAGTLCYQTIQYKYDNAGNVIEERRLLDEQDKTSASGRVLSLHFAYDKQNRLKEVKDNTGATIEYGYNCLSQRTYEKRKINETAYQMLRYHYDAAGRLIEIEQRADRAGSGDFTARTCYELDKTGNVIKITTPAGYIIERQYDAADRLISEIHKDKENGIENKMEITYDKAGNIVKVKDANGVEETYEYDLLNRETQHIGKNGGITRTVYDKNGRITRRILPNEYQIQGDVGHGYRYNYDPQGRVITVLAPDGTVIETNSYDKAGRLVQRRDATQSGIDYVYDLAGRIQTVRTPGGASQAYQYDAQGNIIGVSDGNQNKTEYKLDKWGRITEIVKADGSREYYGYDYAGNITETTDGEGNTIRYEYNLINKLKKITDPTGETDTFHYDAQGRIKRHIDRNGNQIEYRYNIYDALTEKLERSSGLREMYEYCPDGKLKAAIAQGMRYGYRYYADGRLQEKAASGRRLLSYEYDLNGNKVRQTDVTGKTTEYTYNSLDLLTDLYENGNRIAGYDYNPDGTIQALQNGAALRTSYAYDADKNIVGLEVLLNGKPIVQNRYAYDGNGNRTHKEQHNGPTSYQYDNLNQVTKVEYPACSEELFYDKAGNRSRRIINGMEEQYSYDARNRLTSLEWEGVVIPYQYDNAGNLLHDGDKRYSYDGFNRATKVETVDGQTQVNRYDAEGLRYEMEENGRLVQFIFSGREAAVEINDAGINRLIRGHELIISDAEYAKTYYHYAADEIGSITHITDENGSILNRYEYDAWGNITEQEETVPNRFKYTGQQLDPVTQQYYLRARFYNPVIARFTQEDTYRGDGLNLYAYCGNNPMVYIDPSGYGCEKKSQPYEGSGKAENPVLTVSREQYPNHAKMLENAQEKGHSLEGLERGSGTRAAQKNRYQAQKDIRKQQGSPPEGYDYDEFPYASTKQGGAGSHVEPVLSEENQAVGRDLGKFYREQGIKENDKFDIKIID</sequence>
<feature type="domain" description="Teneurin-like YD-shell" evidence="5">
    <location>
        <begin position="1557"/>
        <end position="1700"/>
    </location>
</feature>
<dbReference type="OrthoDB" id="513777at2"/>
<dbReference type="Pfam" id="PF20148">
    <property type="entry name" value="DUF6531"/>
    <property type="match status" value="1"/>
</dbReference>
<feature type="domain" description="Teneurin-like YD-shell" evidence="5">
    <location>
        <begin position="1134"/>
        <end position="1244"/>
    </location>
</feature>
<evidence type="ECO:0000259" key="4">
    <source>
        <dbReference type="Pfam" id="PF20148"/>
    </source>
</evidence>
<protein>
    <submittedName>
        <fullName evidence="6">RHS repeat-associated core domain-containing protein</fullName>
    </submittedName>
</protein>
<dbReference type="InterPro" id="IPR006530">
    <property type="entry name" value="YD"/>
</dbReference>
<comment type="caution">
    <text evidence="6">The sequence shown here is derived from an EMBL/GenBank/DDBJ whole genome shotgun (WGS) entry which is preliminary data.</text>
</comment>
<feature type="domain" description="Teneurin-like YD-shell" evidence="5">
    <location>
        <begin position="889"/>
        <end position="985"/>
    </location>
</feature>
<evidence type="ECO:0000256" key="1">
    <source>
        <dbReference type="ARBA" id="ARBA00022737"/>
    </source>
</evidence>
<feature type="domain" description="Teneurin-like YD-shell" evidence="5">
    <location>
        <begin position="2000"/>
        <end position="2249"/>
    </location>
</feature>
<evidence type="ECO:0000313" key="6">
    <source>
        <dbReference type="EMBL" id="EIW19141.1"/>
    </source>
</evidence>
<dbReference type="PANTHER" id="PTHR32305:SF15">
    <property type="entry name" value="PROTEIN RHSA-RELATED"/>
    <property type="match status" value="1"/>
</dbReference>
<dbReference type="PATRIC" id="fig|1149862.3.peg.1405"/>
<dbReference type="InterPro" id="IPR050708">
    <property type="entry name" value="T6SS_VgrG/RHS"/>
</dbReference>
<feature type="domain" description="Teneurin-like YD-shell" evidence="5">
    <location>
        <begin position="1744"/>
        <end position="1819"/>
    </location>
</feature>
<keyword evidence="7" id="KW-1185">Reference proteome</keyword>
<dbReference type="InterPro" id="IPR031325">
    <property type="entry name" value="RHS_repeat"/>
</dbReference>
<evidence type="ECO:0000313" key="7">
    <source>
        <dbReference type="Proteomes" id="UP000004324"/>
    </source>
</evidence>
<dbReference type="CDD" id="cd20745">
    <property type="entry name" value="FIX_RhsA_AHH_HNH-like"/>
    <property type="match status" value="1"/>
</dbReference>
<dbReference type="NCBIfam" id="TIGR01643">
    <property type="entry name" value="YD_repeat_2x"/>
    <property type="match status" value="7"/>
</dbReference>